<dbReference type="EMBL" id="CP162551">
    <property type="protein sequence ID" value="XDI36002.1"/>
    <property type="molecule type" value="Genomic_DNA"/>
</dbReference>
<gene>
    <name evidence="1" type="ORF">AB3N04_15005</name>
</gene>
<dbReference type="InterPro" id="IPR035069">
    <property type="entry name" value="TTHA1013/TTHA0281-like"/>
</dbReference>
<proteinExistence type="predicted"/>
<protein>
    <submittedName>
        <fullName evidence="1">Type II toxin-antitoxin system HicB family antitoxin</fullName>
    </submittedName>
</protein>
<evidence type="ECO:0000313" key="1">
    <source>
        <dbReference type="EMBL" id="XDI36002.1"/>
    </source>
</evidence>
<dbReference type="AlphaFoldDB" id="A0AB39BQC3"/>
<dbReference type="SUPFAM" id="SSF143100">
    <property type="entry name" value="TTHA1013/TTHA0281-like"/>
    <property type="match status" value="1"/>
</dbReference>
<accession>A0AB39BQC3</accession>
<sequence length="102" mass="11770">MGEYQREPYRAEDFAWQIQRVPDWSGRTEIMIEIVGAEGCVSFGYTVKEAKKGLIEALMHWVRKYGELALPEANVGAQLIYLAPTMTKEEEDYINVELKKLQ</sequence>
<organism evidence="1">
    <name type="scientific">Alkalihalophilus sp. As8PL</name>
    <dbReference type="NCBI Taxonomy" id="3237103"/>
    <lineage>
        <taxon>Bacteria</taxon>
        <taxon>Bacillati</taxon>
        <taxon>Bacillota</taxon>
        <taxon>Bacilli</taxon>
        <taxon>Bacillales</taxon>
        <taxon>Bacillaceae</taxon>
        <taxon>Alkalihalophilus</taxon>
    </lineage>
</organism>
<name>A0AB39BQC3_9BACI</name>
<dbReference type="RefSeq" id="WP_317123554.1">
    <property type="nucleotide sequence ID" value="NZ_CP162551.1"/>
</dbReference>
<reference evidence="1" key="1">
    <citation type="submission" date="2024-07" db="EMBL/GenBank/DDBJ databases">
        <title>Identification and characteristics of an arsenic-resistant bacterial isolate, which belongs to a novel species.</title>
        <authorList>
            <person name="Juszczyk A."/>
            <person name="Kowalczyk A."/>
            <person name="Was K."/>
            <person name="Kosowicz W."/>
            <person name="Budzyn A."/>
            <person name="Latowski D."/>
        </authorList>
    </citation>
    <scope>NUCLEOTIDE SEQUENCE</scope>
    <source>
        <strain evidence="1">As8PL</strain>
    </source>
</reference>